<sequence>MDSEMGLLADEITQQVAIWEKYGRESGLALPSAGFYTRTPVLSPQTPRYVLDAREKIIGSAFKLLQLAAGPSKIPSIAISYSQTLMALKWLFHFKIFDHVPEEPIEYDELAESANVPVLELKRMLRIVMASFIFFGARGWNGIPFFCDVVMPAAVKIVDATTRWPSSEDPDETARNIAQNNDLNLPQYLTESNQAEGYTSLMKLLGSEPSQQTVLSADIVHGFDWANLPRDSVVVDGPQDKLNVLKETLGTIEFFAHDFRDEQPTHSAAVYLLAGTLDNLPDDAVKEILVNIANAMSPVSYILIATSVLSEADDESLAVQRETRCRDLTMRQLQNTRARTISE</sequence>
<dbReference type="InterPro" id="IPR036390">
    <property type="entry name" value="WH_DNA-bd_sf"/>
</dbReference>
<keyword evidence="2" id="KW-1185">Reference proteome</keyword>
<dbReference type="PANTHER" id="PTHR43712">
    <property type="entry name" value="PUTATIVE (AFU_ORTHOLOGUE AFUA_4G14580)-RELATED"/>
    <property type="match status" value="1"/>
</dbReference>
<evidence type="ECO:0000313" key="2">
    <source>
        <dbReference type="Proteomes" id="UP000240493"/>
    </source>
</evidence>
<dbReference type="InterPro" id="IPR029063">
    <property type="entry name" value="SAM-dependent_MTases_sf"/>
</dbReference>
<reference evidence="1 2" key="1">
    <citation type="submission" date="2016-07" db="EMBL/GenBank/DDBJ databases">
        <title>Multiple horizontal gene transfer events from other fungi enriched the ability of initially mycotrophic Trichoderma (Ascomycota) to feed on dead plant biomass.</title>
        <authorList>
            <consortium name="DOE Joint Genome Institute"/>
            <person name="Aerts A."/>
            <person name="Atanasova L."/>
            <person name="Chenthamara K."/>
            <person name="Zhang J."/>
            <person name="Grujic M."/>
            <person name="Henrissat B."/>
            <person name="Kuo A."/>
            <person name="Salamov A."/>
            <person name="Lipzen A."/>
            <person name="Labutti K."/>
            <person name="Barry K."/>
            <person name="Miao Y."/>
            <person name="Rahimi M.J."/>
            <person name="Shen Q."/>
            <person name="Grigoriev I.V."/>
            <person name="Kubicek C.P."/>
            <person name="Druzhinina I.S."/>
        </authorList>
    </citation>
    <scope>NUCLEOTIDE SEQUENCE [LARGE SCALE GENOMIC DNA]</scope>
    <source>
        <strain evidence="1 2">CBS 433.97</strain>
    </source>
</reference>
<dbReference type="STRING" id="1042311.A0A2T3ZH52"/>
<evidence type="ECO:0000313" key="1">
    <source>
        <dbReference type="EMBL" id="PTB44131.1"/>
    </source>
</evidence>
<protein>
    <recommendedName>
        <fullName evidence="3">O-methyltransferase domain-containing protein</fullName>
    </recommendedName>
</protein>
<dbReference type="SUPFAM" id="SSF46785">
    <property type="entry name" value="Winged helix' DNA-binding domain"/>
    <property type="match status" value="1"/>
</dbReference>
<dbReference type="Proteomes" id="UP000240493">
    <property type="component" value="Unassembled WGS sequence"/>
</dbReference>
<dbReference type="OrthoDB" id="1606438at2759"/>
<accession>A0A2T3ZH52</accession>
<proteinExistence type="predicted"/>
<dbReference type="Gene3D" id="1.10.10.10">
    <property type="entry name" value="Winged helix-like DNA-binding domain superfamily/Winged helix DNA-binding domain"/>
    <property type="match status" value="1"/>
</dbReference>
<gene>
    <name evidence="1" type="ORF">M441DRAFT_453714</name>
</gene>
<organism evidence="1 2">
    <name type="scientific">Trichoderma asperellum (strain ATCC 204424 / CBS 433.97 / NBRC 101777)</name>
    <dbReference type="NCBI Taxonomy" id="1042311"/>
    <lineage>
        <taxon>Eukaryota</taxon>
        <taxon>Fungi</taxon>
        <taxon>Dikarya</taxon>
        <taxon>Ascomycota</taxon>
        <taxon>Pezizomycotina</taxon>
        <taxon>Sordariomycetes</taxon>
        <taxon>Hypocreomycetidae</taxon>
        <taxon>Hypocreales</taxon>
        <taxon>Hypocreaceae</taxon>
        <taxon>Trichoderma</taxon>
    </lineage>
</organism>
<dbReference type="Gene3D" id="3.40.50.150">
    <property type="entry name" value="Vaccinia Virus protein VP39"/>
    <property type="match status" value="1"/>
</dbReference>
<dbReference type="EMBL" id="KZ679258">
    <property type="protein sequence ID" value="PTB44131.1"/>
    <property type="molecule type" value="Genomic_DNA"/>
</dbReference>
<dbReference type="AlphaFoldDB" id="A0A2T3ZH52"/>
<dbReference type="PANTHER" id="PTHR43712:SF5">
    <property type="entry name" value="O-METHYLTRANSFERASE ASQN-RELATED"/>
    <property type="match status" value="1"/>
</dbReference>
<evidence type="ECO:0008006" key="3">
    <source>
        <dbReference type="Google" id="ProtNLM"/>
    </source>
</evidence>
<name>A0A2T3ZH52_TRIA4</name>
<dbReference type="InterPro" id="IPR036388">
    <property type="entry name" value="WH-like_DNA-bd_sf"/>
</dbReference>
<dbReference type="SUPFAM" id="SSF53335">
    <property type="entry name" value="S-adenosyl-L-methionine-dependent methyltransferases"/>
    <property type="match status" value="1"/>
</dbReference>